<gene>
    <name evidence="8" type="ORF">ACFFH4_13245</name>
</gene>
<evidence type="ECO:0000256" key="3">
    <source>
        <dbReference type="ARBA" id="ARBA00012953"/>
    </source>
</evidence>
<organism evidence="8 9">
    <name type="scientific">Halalkalibacter alkalisediminis</name>
    <dbReference type="NCBI Taxonomy" id="935616"/>
    <lineage>
        <taxon>Bacteria</taxon>
        <taxon>Bacillati</taxon>
        <taxon>Bacillota</taxon>
        <taxon>Bacilli</taxon>
        <taxon>Bacillales</taxon>
        <taxon>Bacillaceae</taxon>
        <taxon>Halalkalibacter</taxon>
    </lineage>
</organism>
<evidence type="ECO:0000256" key="1">
    <source>
        <dbReference type="ARBA" id="ARBA00001946"/>
    </source>
</evidence>
<comment type="catalytic activity">
    <reaction evidence="7">
        <text>(2R)-O-phospho-3-sulfolactate + H2O = (2R)-3-sulfolactate + phosphate</text>
        <dbReference type="Rhea" id="RHEA:23416"/>
        <dbReference type="ChEBI" id="CHEBI:15377"/>
        <dbReference type="ChEBI" id="CHEBI:15597"/>
        <dbReference type="ChEBI" id="CHEBI:43474"/>
        <dbReference type="ChEBI" id="CHEBI:58738"/>
        <dbReference type="EC" id="3.1.3.71"/>
    </reaction>
</comment>
<comment type="caution">
    <text evidence="8">The sequence shown here is derived from an EMBL/GenBank/DDBJ whole genome shotgun (WGS) entry which is preliminary data.</text>
</comment>
<dbReference type="PANTHER" id="PTHR37311">
    <property type="entry name" value="2-PHOSPHOSULFOLACTATE PHOSPHATASE-RELATED"/>
    <property type="match status" value="1"/>
</dbReference>
<keyword evidence="5" id="KW-0378">Hydrolase</keyword>
<evidence type="ECO:0000256" key="7">
    <source>
        <dbReference type="ARBA" id="ARBA00033711"/>
    </source>
</evidence>
<dbReference type="EC" id="3.1.3.71" evidence="3"/>
<evidence type="ECO:0000256" key="2">
    <source>
        <dbReference type="ARBA" id="ARBA00009997"/>
    </source>
</evidence>
<evidence type="ECO:0000256" key="6">
    <source>
        <dbReference type="ARBA" id="ARBA00022842"/>
    </source>
</evidence>
<comment type="similarity">
    <text evidence="2">Belongs to the ComB family.</text>
</comment>
<dbReference type="EMBL" id="JBHLTR010000017">
    <property type="protein sequence ID" value="MFC0560016.1"/>
    <property type="molecule type" value="Genomic_DNA"/>
</dbReference>
<evidence type="ECO:0000313" key="9">
    <source>
        <dbReference type="Proteomes" id="UP001589833"/>
    </source>
</evidence>
<evidence type="ECO:0000256" key="5">
    <source>
        <dbReference type="ARBA" id="ARBA00022801"/>
    </source>
</evidence>
<dbReference type="Gene3D" id="3.90.1560.10">
    <property type="entry name" value="ComB-like"/>
    <property type="match status" value="1"/>
</dbReference>
<comment type="cofactor">
    <cofactor evidence="1">
        <name>Mg(2+)</name>
        <dbReference type="ChEBI" id="CHEBI:18420"/>
    </cofactor>
</comment>
<evidence type="ECO:0000313" key="8">
    <source>
        <dbReference type="EMBL" id="MFC0560016.1"/>
    </source>
</evidence>
<dbReference type="PANTHER" id="PTHR37311:SF1">
    <property type="entry name" value="2-PHOSPHOSULFOLACTATE PHOSPHATASE-RELATED"/>
    <property type="match status" value="1"/>
</dbReference>
<accession>A0ABV6NH77</accession>
<dbReference type="Proteomes" id="UP001589833">
    <property type="component" value="Unassembled WGS sequence"/>
</dbReference>
<dbReference type="RefSeq" id="WP_273840917.1">
    <property type="nucleotide sequence ID" value="NZ_JAQQWT010000002.1"/>
</dbReference>
<protein>
    <recommendedName>
        <fullName evidence="4">Probable 2-phosphosulfolactate phosphatase</fullName>
        <ecNumber evidence="3">3.1.3.71</ecNumber>
    </recommendedName>
</protein>
<dbReference type="InterPro" id="IPR036702">
    <property type="entry name" value="ComB-like_sf"/>
</dbReference>
<reference evidence="8 9" key="1">
    <citation type="submission" date="2024-09" db="EMBL/GenBank/DDBJ databases">
        <authorList>
            <person name="Sun Q."/>
            <person name="Mori K."/>
        </authorList>
    </citation>
    <scope>NUCLEOTIDE SEQUENCE [LARGE SCALE GENOMIC DNA]</scope>
    <source>
        <strain evidence="8 9">NCAIM B.02301</strain>
    </source>
</reference>
<dbReference type="SUPFAM" id="SSF142823">
    <property type="entry name" value="ComB-like"/>
    <property type="match status" value="1"/>
</dbReference>
<keyword evidence="6" id="KW-0460">Magnesium</keyword>
<dbReference type="InterPro" id="IPR005238">
    <property type="entry name" value="ComB-like"/>
</dbReference>
<name>A0ABV6NH77_9BACI</name>
<proteinExistence type="inferred from homology"/>
<sequence length="230" mass="26022">MITIYQGNTHLLESSDINIVIDVIRAFTVAHYAFINGTKQILLVETTEDAFSIKNEYPHYLLAGEEDGIGIKGFDYDNSPKRISKERLNDQTLVQKTTNGVKATLNSLNTNHLFVTGYSNARTTAFYVKKIYNASLENLKINIVASHPSGDDDLACAEYMKGLILEKNNLTPFEVEQRIKNSHVAHKFFDPNNIDFNCEDISLCSLERESNFVMKVNQSNQIPVIERINI</sequence>
<dbReference type="Pfam" id="PF04029">
    <property type="entry name" value="2-ph_phosp"/>
    <property type="match status" value="1"/>
</dbReference>
<evidence type="ECO:0000256" key="4">
    <source>
        <dbReference type="ARBA" id="ARBA00021948"/>
    </source>
</evidence>
<keyword evidence="9" id="KW-1185">Reference proteome</keyword>